<comment type="caution">
    <text evidence="9">The sequence shown here is derived from an EMBL/GenBank/DDBJ whole genome shotgun (WGS) entry which is preliminary data.</text>
</comment>
<keyword evidence="4" id="KW-0997">Cell inner membrane</keyword>
<feature type="transmembrane region" description="Helical" evidence="8">
    <location>
        <begin position="150"/>
        <end position="169"/>
    </location>
</feature>
<accession>A0A1G2IP95</accession>
<dbReference type="Pfam" id="PF03222">
    <property type="entry name" value="Trp_Tyr_perm"/>
    <property type="match status" value="1"/>
</dbReference>
<evidence type="ECO:0000256" key="1">
    <source>
        <dbReference type="ARBA" id="ARBA00004429"/>
    </source>
</evidence>
<dbReference type="Proteomes" id="UP000178632">
    <property type="component" value="Unassembled WGS sequence"/>
</dbReference>
<comment type="subcellular location">
    <subcellularLocation>
        <location evidence="1">Cell inner membrane</location>
        <topology evidence="1">Multi-pass membrane protein</topology>
    </subcellularLocation>
</comment>
<feature type="transmembrane region" description="Helical" evidence="8">
    <location>
        <begin position="229"/>
        <end position="251"/>
    </location>
</feature>
<organism evidence="9 10">
    <name type="scientific">Candidatus Staskawiczbacteria bacterium RIFCSPLOWO2_12_FULL_37_15</name>
    <dbReference type="NCBI Taxonomy" id="1802218"/>
    <lineage>
        <taxon>Bacteria</taxon>
        <taxon>Candidatus Staskawicziibacteriota</taxon>
    </lineage>
</organism>
<dbReference type="GO" id="GO:0015179">
    <property type="term" value="F:L-amino acid transmembrane transporter activity"/>
    <property type="evidence" value="ECO:0007669"/>
    <property type="project" value="TreeGrafter"/>
</dbReference>
<dbReference type="GO" id="GO:0005886">
    <property type="term" value="C:plasma membrane"/>
    <property type="evidence" value="ECO:0007669"/>
    <property type="project" value="UniProtKB-SubCell"/>
</dbReference>
<proteinExistence type="predicted"/>
<feature type="transmembrane region" description="Helical" evidence="8">
    <location>
        <begin position="361"/>
        <end position="381"/>
    </location>
</feature>
<reference evidence="9 10" key="1">
    <citation type="journal article" date="2016" name="Nat. Commun.">
        <title>Thousands of microbial genomes shed light on interconnected biogeochemical processes in an aquifer system.</title>
        <authorList>
            <person name="Anantharaman K."/>
            <person name="Brown C.T."/>
            <person name="Hug L.A."/>
            <person name="Sharon I."/>
            <person name="Castelle C.J."/>
            <person name="Probst A.J."/>
            <person name="Thomas B.C."/>
            <person name="Singh A."/>
            <person name="Wilkins M.J."/>
            <person name="Karaoz U."/>
            <person name="Brodie E.L."/>
            <person name="Williams K.H."/>
            <person name="Hubbard S.S."/>
            <person name="Banfield J.F."/>
        </authorList>
    </citation>
    <scope>NUCLEOTIDE SEQUENCE [LARGE SCALE GENOMIC DNA]</scope>
</reference>
<feature type="transmembrane region" description="Helical" evidence="8">
    <location>
        <begin position="83"/>
        <end position="106"/>
    </location>
</feature>
<feature type="transmembrane region" description="Helical" evidence="8">
    <location>
        <begin position="118"/>
        <end position="138"/>
    </location>
</feature>
<dbReference type="InterPro" id="IPR018227">
    <property type="entry name" value="Amino_acid_transport_2"/>
</dbReference>
<dbReference type="PANTHER" id="PTHR22950:SF652">
    <property type="entry name" value="TRANSMEMBRANE AMINO ACID TRANSPORTER FAMILY PROTEIN"/>
    <property type="match status" value="1"/>
</dbReference>
<gene>
    <name evidence="9" type="ORF">A3G45_03455</name>
</gene>
<keyword evidence="3" id="KW-1003">Cell membrane</keyword>
<keyword evidence="7 8" id="KW-0472">Membrane</keyword>
<name>A0A1G2IP95_9BACT</name>
<evidence type="ECO:0000256" key="6">
    <source>
        <dbReference type="ARBA" id="ARBA00022989"/>
    </source>
</evidence>
<evidence type="ECO:0000256" key="2">
    <source>
        <dbReference type="ARBA" id="ARBA00022448"/>
    </source>
</evidence>
<feature type="transmembrane region" description="Helical" evidence="8">
    <location>
        <begin position="38"/>
        <end position="62"/>
    </location>
</feature>
<feature type="transmembrane region" description="Helical" evidence="8">
    <location>
        <begin position="271"/>
        <end position="289"/>
    </location>
</feature>
<keyword evidence="2" id="KW-0813">Transport</keyword>
<evidence type="ECO:0000313" key="10">
    <source>
        <dbReference type="Proteomes" id="UP000178632"/>
    </source>
</evidence>
<evidence type="ECO:0000256" key="3">
    <source>
        <dbReference type="ARBA" id="ARBA00022475"/>
    </source>
</evidence>
<protein>
    <recommendedName>
        <fullName evidence="11">Amino acid transporter transmembrane domain-containing protein</fullName>
    </recommendedName>
</protein>
<feature type="transmembrane region" description="Helical" evidence="8">
    <location>
        <begin position="12"/>
        <end position="32"/>
    </location>
</feature>
<dbReference type="EMBL" id="MHPE01000034">
    <property type="protein sequence ID" value="OGZ76452.1"/>
    <property type="molecule type" value="Genomic_DNA"/>
</dbReference>
<sequence>MFDKELFKNYIYPIATLSGSIIGVGIFSLPYVALKSGIWAMLGYFLVLTLLVIIIHLVFTEISLKTPDFKRFPGFVGHHLGKAAEAVSLVTITFGAFGVLLAYLIIGSEFLAGIFQPYFGGSIFLYAILYFTAVSIIIGLGIKIVSRVEFWALTLLFLSLLFIFVKGFSQIKIGNIFLSPSVVDWKNLFLPYGAIMFALWGTSLIPEVEEMLGDHLANSGRGKDSIRNIVIISTLIPAVVYVLFTVLILGITGGRTTESALTGLKFFLGNNVFLIALFAGVVTTFTAFISQGLTLKKVLIYDMGIKNKQAFIIICLTPLVLFLLGLKSFVPLLSFIGGILLGIDGILILLMYKKIGGKKIIIYPLSLVFLLGVIYEIIYFIK</sequence>
<feature type="transmembrane region" description="Helical" evidence="8">
    <location>
        <begin position="332"/>
        <end position="352"/>
    </location>
</feature>
<evidence type="ECO:0000256" key="8">
    <source>
        <dbReference type="SAM" id="Phobius"/>
    </source>
</evidence>
<evidence type="ECO:0000313" key="9">
    <source>
        <dbReference type="EMBL" id="OGZ76452.1"/>
    </source>
</evidence>
<evidence type="ECO:0000256" key="5">
    <source>
        <dbReference type="ARBA" id="ARBA00022692"/>
    </source>
</evidence>
<feature type="transmembrane region" description="Helical" evidence="8">
    <location>
        <begin position="189"/>
        <end position="208"/>
    </location>
</feature>
<dbReference type="Gene3D" id="1.20.1740.10">
    <property type="entry name" value="Amino acid/polyamine transporter I"/>
    <property type="match status" value="1"/>
</dbReference>
<keyword evidence="6 8" id="KW-1133">Transmembrane helix</keyword>
<evidence type="ECO:0000256" key="7">
    <source>
        <dbReference type="ARBA" id="ARBA00023136"/>
    </source>
</evidence>
<evidence type="ECO:0008006" key="11">
    <source>
        <dbReference type="Google" id="ProtNLM"/>
    </source>
</evidence>
<keyword evidence="5 8" id="KW-0812">Transmembrane</keyword>
<feature type="transmembrane region" description="Helical" evidence="8">
    <location>
        <begin position="310"/>
        <end position="326"/>
    </location>
</feature>
<dbReference type="AlphaFoldDB" id="A0A1G2IP95"/>
<evidence type="ECO:0000256" key="4">
    <source>
        <dbReference type="ARBA" id="ARBA00022519"/>
    </source>
</evidence>
<dbReference type="PANTHER" id="PTHR22950">
    <property type="entry name" value="AMINO ACID TRANSPORTER"/>
    <property type="match status" value="1"/>
</dbReference>